<dbReference type="Proteomes" id="UP000030678">
    <property type="component" value="Unassembled WGS sequence"/>
</dbReference>
<dbReference type="PROSITE" id="PS50404">
    <property type="entry name" value="GST_NTER"/>
    <property type="match status" value="1"/>
</dbReference>
<gene>
    <name evidence="2" type="ORF">G647_04166</name>
</gene>
<dbReference type="Gene3D" id="3.40.30.10">
    <property type="entry name" value="Glutaredoxin"/>
    <property type="match status" value="1"/>
</dbReference>
<accession>V9DDN0</accession>
<name>V9DDN0_9EURO</name>
<dbReference type="InterPro" id="IPR036249">
    <property type="entry name" value="Thioredoxin-like_sf"/>
</dbReference>
<dbReference type="SUPFAM" id="SSF52833">
    <property type="entry name" value="Thioredoxin-like"/>
    <property type="match status" value="1"/>
</dbReference>
<dbReference type="HOGENOM" id="CLU_088985_0_0_1"/>
<dbReference type="EMBL" id="KB822704">
    <property type="protein sequence ID" value="ETI24796.1"/>
    <property type="molecule type" value="Genomic_DNA"/>
</dbReference>
<dbReference type="OrthoDB" id="412788at2759"/>
<evidence type="ECO:0000313" key="3">
    <source>
        <dbReference type="Proteomes" id="UP000030678"/>
    </source>
</evidence>
<proteinExistence type="predicted"/>
<dbReference type="AlphaFoldDB" id="V9DDN0"/>
<dbReference type="RefSeq" id="XP_008726732.1">
    <property type="nucleotide sequence ID" value="XM_008728510.1"/>
</dbReference>
<reference evidence="2 3" key="1">
    <citation type="submission" date="2013-03" db="EMBL/GenBank/DDBJ databases">
        <title>The Genome Sequence of Cladophialophora carrionii CBS 160.54.</title>
        <authorList>
            <consortium name="The Broad Institute Genomics Platform"/>
            <person name="Cuomo C."/>
            <person name="de Hoog S."/>
            <person name="Gorbushina A."/>
            <person name="Walker B."/>
            <person name="Young S.K."/>
            <person name="Zeng Q."/>
            <person name="Gargeya S."/>
            <person name="Fitzgerald M."/>
            <person name="Haas B."/>
            <person name="Abouelleil A."/>
            <person name="Allen A.W."/>
            <person name="Alvarado L."/>
            <person name="Arachchi H.M."/>
            <person name="Berlin A.M."/>
            <person name="Chapman S.B."/>
            <person name="Gainer-Dewar J."/>
            <person name="Goldberg J."/>
            <person name="Griggs A."/>
            <person name="Gujja S."/>
            <person name="Hansen M."/>
            <person name="Howarth C."/>
            <person name="Imamovic A."/>
            <person name="Ireland A."/>
            <person name="Larimer J."/>
            <person name="McCowan C."/>
            <person name="Murphy C."/>
            <person name="Pearson M."/>
            <person name="Poon T.W."/>
            <person name="Priest M."/>
            <person name="Roberts A."/>
            <person name="Saif S."/>
            <person name="Shea T."/>
            <person name="Sisk P."/>
            <person name="Sykes S."/>
            <person name="Wortman J."/>
            <person name="Nusbaum C."/>
            <person name="Birren B."/>
        </authorList>
    </citation>
    <scope>NUCLEOTIDE SEQUENCE [LARGE SCALE GENOMIC DNA]</scope>
    <source>
        <strain evidence="2 3">CBS 160.54</strain>
    </source>
</reference>
<evidence type="ECO:0000259" key="1">
    <source>
        <dbReference type="PROSITE" id="PS50404"/>
    </source>
</evidence>
<dbReference type="VEuPathDB" id="FungiDB:G647_04166"/>
<dbReference type="InterPro" id="IPR004045">
    <property type="entry name" value="Glutathione_S-Trfase_N"/>
</dbReference>
<dbReference type="GeneID" id="19982659"/>
<organism evidence="2 3">
    <name type="scientific">Cladophialophora carrionii CBS 160.54</name>
    <dbReference type="NCBI Taxonomy" id="1279043"/>
    <lineage>
        <taxon>Eukaryota</taxon>
        <taxon>Fungi</taxon>
        <taxon>Dikarya</taxon>
        <taxon>Ascomycota</taxon>
        <taxon>Pezizomycotina</taxon>
        <taxon>Eurotiomycetes</taxon>
        <taxon>Chaetothyriomycetidae</taxon>
        <taxon>Chaetothyriales</taxon>
        <taxon>Herpotrichiellaceae</taxon>
        <taxon>Cladophialophora</taxon>
    </lineage>
</organism>
<dbReference type="Pfam" id="PF13417">
    <property type="entry name" value="GST_N_3"/>
    <property type="match status" value="1"/>
</dbReference>
<protein>
    <recommendedName>
        <fullName evidence="1">GST N-terminal domain-containing protein</fullName>
    </recommendedName>
</protein>
<evidence type="ECO:0000313" key="2">
    <source>
        <dbReference type="EMBL" id="ETI24796.1"/>
    </source>
</evidence>
<feature type="domain" description="GST N-terminal" evidence="1">
    <location>
        <begin position="5"/>
        <end position="98"/>
    </location>
</feature>
<sequence length="258" mass="29062">MADTQPCILYYDPRSICSSMVRYTLANAASPLKGSLPLSVELRPIDIVKGDQLSELYLCDINPKGQVPVLLSPAFLDRPITDSLDITLWLCERYPDLRPVEHAEEINRLLRNLHAVNFFSLSMRNRPQRAITQEQAIHAQLNVPGLSDRHKKALEYKLEVTRAEKVGGAKPEVIQAEIERSRALLIEIDNTRKANNTTNSEDAWIFGTAAPTALDTTLVCFVARLMDVDLAELVPTTLLKLTQKKRNTPQFKDIWTSL</sequence>